<dbReference type="GO" id="GO:0000132">
    <property type="term" value="P:establishment of mitotic spindle orientation"/>
    <property type="evidence" value="ECO:0007669"/>
    <property type="project" value="TreeGrafter"/>
</dbReference>
<feature type="region of interest" description="Disordered" evidence="6">
    <location>
        <begin position="1103"/>
        <end position="1142"/>
    </location>
</feature>
<keyword evidence="3" id="KW-0597">Phosphoprotein</keyword>
<dbReference type="EMBL" id="OZ035832">
    <property type="protein sequence ID" value="CAL1570269.1"/>
    <property type="molecule type" value="Genomic_DNA"/>
</dbReference>
<feature type="domain" description="Nuclear mitotic apparatus protein 1 N-terminal hook" evidence="7">
    <location>
        <begin position="4"/>
        <end position="149"/>
    </location>
</feature>
<evidence type="ECO:0000259" key="7">
    <source>
        <dbReference type="Pfam" id="PF21670"/>
    </source>
</evidence>
<reference evidence="8 9" key="1">
    <citation type="submission" date="2024-04" db="EMBL/GenBank/DDBJ databases">
        <authorList>
            <person name="Waldvogel A.-M."/>
            <person name="Schoenle A."/>
        </authorList>
    </citation>
    <scope>NUCLEOTIDE SEQUENCE [LARGE SCALE GENOMIC DNA]</scope>
</reference>
<accession>A0AAV2IY96</accession>
<feature type="coiled-coil region" evidence="5">
    <location>
        <begin position="626"/>
        <end position="677"/>
    </location>
</feature>
<dbReference type="InterPro" id="IPR048724">
    <property type="entry name" value="NuMA_N_HOOK"/>
</dbReference>
<evidence type="ECO:0000256" key="5">
    <source>
        <dbReference type="SAM" id="Coils"/>
    </source>
</evidence>
<feature type="coiled-coil region" evidence="5">
    <location>
        <begin position="717"/>
        <end position="823"/>
    </location>
</feature>
<feature type="region of interest" description="Disordered" evidence="6">
    <location>
        <begin position="1371"/>
        <end position="1437"/>
    </location>
</feature>
<feature type="coiled-coil region" evidence="5">
    <location>
        <begin position="854"/>
        <end position="1064"/>
    </location>
</feature>
<evidence type="ECO:0000313" key="9">
    <source>
        <dbReference type="Proteomes" id="UP001497482"/>
    </source>
</evidence>
<evidence type="ECO:0000256" key="6">
    <source>
        <dbReference type="SAM" id="MobiDB-lite"/>
    </source>
</evidence>
<evidence type="ECO:0000313" key="8">
    <source>
        <dbReference type="EMBL" id="CAL1570269.1"/>
    </source>
</evidence>
<name>A0AAV2IY96_KNICA</name>
<feature type="coiled-coil region" evidence="5">
    <location>
        <begin position="426"/>
        <end position="582"/>
    </location>
</feature>
<dbReference type="GO" id="GO:0008017">
    <property type="term" value="F:microtubule binding"/>
    <property type="evidence" value="ECO:0007669"/>
    <property type="project" value="TreeGrafter"/>
</dbReference>
<dbReference type="PANTHER" id="PTHR18902:SF24">
    <property type="entry name" value="NUCLEAR MITOTIC APPARATUS PROTEIN 1"/>
    <property type="match status" value="1"/>
</dbReference>
<organism evidence="8 9">
    <name type="scientific">Knipowitschia caucasica</name>
    <name type="common">Caucasian dwarf goby</name>
    <name type="synonym">Pomatoschistus caucasicus</name>
    <dbReference type="NCBI Taxonomy" id="637954"/>
    <lineage>
        <taxon>Eukaryota</taxon>
        <taxon>Metazoa</taxon>
        <taxon>Chordata</taxon>
        <taxon>Craniata</taxon>
        <taxon>Vertebrata</taxon>
        <taxon>Euteleostomi</taxon>
        <taxon>Actinopterygii</taxon>
        <taxon>Neopterygii</taxon>
        <taxon>Teleostei</taxon>
        <taxon>Neoteleostei</taxon>
        <taxon>Acanthomorphata</taxon>
        <taxon>Gobiaria</taxon>
        <taxon>Gobiiformes</taxon>
        <taxon>Gobioidei</taxon>
        <taxon>Gobiidae</taxon>
        <taxon>Gobiinae</taxon>
        <taxon>Knipowitschia</taxon>
    </lineage>
</organism>
<dbReference type="GO" id="GO:0005813">
    <property type="term" value="C:centrosome"/>
    <property type="evidence" value="ECO:0007669"/>
    <property type="project" value="TreeGrafter"/>
</dbReference>
<dbReference type="InterPro" id="IPR051841">
    <property type="entry name" value="MT-Golgi_org_protein"/>
</dbReference>
<feature type="compositionally biased region" description="Polar residues" evidence="6">
    <location>
        <begin position="1388"/>
        <end position="1397"/>
    </location>
</feature>
<dbReference type="GO" id="GO:0005737">
    <property type="term" value="C:cytoplasm"/>
    <property type="evidence" value="ECO:0007669"/>
    <property type="project" value="UniProtKB-SubCell"/>
</dbReference>
<feature type="compositionally biased region" description="Low complexity" evidence="6">
    <location>
        <begin position="1108"/>
        <end position="1121"/>
    </location>
</feature>
<dbReference type="Pfam" id="PF21670">
    <property type="entry name" value="HOOK_N_NuMA"/>
    <property type="match status" value="1"/>
</dbReference>
<feature type="region of interest" description="Disordered" evidence="6">
    <location>
        <begin position="1167"/>
        <end position="1192"/>
    </location>
</feature>
<comment type="subcellular location">
    <subcellularLocation>
        <location evidence="1">Cytoplasm</location>
    </subcellularLocation>
</comment>
<evidence type="ECO:0000256" key="1">
    <source>
        <dbReference type="ARBA" id="ARBA00004496"/>
    </source>
</evidence>
<feature type="coiled-coil region" evidence="5">
    <location>
        <begin position="374"/>
        <end position="401"/>
    </location>
</feature>
<evidence type="ECO:0000256" key="2">
    <source>
        <dbReference type="ARBA" id="ARBA00022490"/>
    </source>
</evidence>
<feature type="compositionally biased region" description="Basic residues" evidence="6">
    <location>
        <begin position="1463"/>
        <end position="1472"/>
    </location>
</feature>
<gene>
    <name evidence="8" type="ORF">KC01_LOCUS2595</name>
</gene>
<evidence type="ECO:0000256" key="3">
    <source>
        <dbReference type="ARBA" id="ARBA00022553"/>
    </source>
</evidence>
<dbReference type="PANTHER" id="PTHR18902">
    <property type="entry name" value="NUCLEAR MITOTIC APPARATUS PROTEIN 1-RELATED"/>
    <property type="match status" value="1"/>
</dbReference>
<dbReference type="Proteomes" id="UP001497482">
    <property type="component" value="Chromosome 10"/>
</dbReference>
<dbReference type="GO" id="GO:0000922">
    <property type="term" value="C:spindle pole"/>
    <property type="evidence" value="ECO:0007669"/>
    <property type="project" value="TreeGrafter"/>
</dbReference>
<protein>
    <recommendedName>
        <fullName evidence="7">Nuclear mitotic apparatus protein 1 N-terminal hook domain-containing protein</fullName>
    </recommendedName>
</protein>
<keyword evidence="4 5" id="KW-0175">Coiled coil</keyword>
<proteinExistence type="predicted"/>
<keyword evidence="9" id="KW-1185">Reference proteome</keyword>
<evidence type="ECO:0000256" key="4">
    <source>
        <dbReference type="ARBA" id="ARBA00023054"/>
    </source>
</evidence>
<feature type="compositionally biased region" description="Polar residues" evidence="6">
    <location>
        <begin position="1371"/>
        <end position="1380"/>
    </location>
</feature>
<dbReference type="CDD" id="cd22224">
    <property type="entry name" value="HkD_NuMA"/>
    <property type="match status" value="1"/>
</dbReference>
<keyword evidence="2" id="KW-0963">Cytoplasm</keyword>
<feature type="region of interest" description="Disordered" evidence="6">
    <location>
        <begin position="1463"/>
        <end position="1548"/>
    </location>
</feature>
<feature type="coiled-coil region" evidence="5">
    <location>
        <begin position="286"/>
        <end position="320"/>
    </location>
</feature>
<sequence length="1548" mass="174786">MNLSIKALFCWVKAATGSGEETHIEDLQNGEILLKLVHLLKKSIPSSCHCVDERFKIISNFIKSDCRFNALNGTPIEWEAIKDGRNLSVEIAKVILILVYYDMMNDHCTLKKLDCDVERQIAGLTLTYVEENEGSVSLVPGLDAHLSRRHLTVSHNILEKSATVSTTTSVSSLSSLYDDDESPLFGRSQKVKFLDLQKVASSSVSSSPIQDVMNTPVFQMRRMKRQLMQDRDYIDGLEKELSNKLALLSQRESLINQLQYCLDKLKEDRGVDEQSTRARIDELENKKNMQSCLDDFLKQNKELKNNAAMSDRKVNELAEENGVLTSQMRTVCSRLAISEAEVGKLTEAHESNEAEWQSSISTLQSELCEARAQKELYAEQIEILQGKISCLKDEIDRSTQEEGENMWISVEKQLLESRICTLTEELENATNSLEKIEAEVQAKTQQLKACEREISDQKELLIQKQNQIDQLLESKNEAIDKLQKEMAEMGETLQQEIQALKLRLEEAEKQKQEQATRAQLVKAEEDVQIKENHFALKQDQVEGLLAQVSQFEDEIKRMQGNLQRKEVELFNLKKETLKHEEQLKEDYLKRSEELDYEISRLTLQVKSLHESLNSTAEQLTVKEDLLARKETELSQETDAAQKLKATVDELIVLRQQLQAKEREMITLKDESDEQSNLQQEEIQIMKSQLEDMAKTLRCSEEGKLQIISEQLKSAQEQELLQEQLSQCQIVVKQLENEVGAKEREMALNSEQSKALCLQNEDLQKRLESLASSLEDAQEKMHSKELLLIQHQQEAKQKQENLMLKVEQAEKETLELKVKSSQSQCVESLKSLLEDRSQNAAAKDEQFRGLQLESVQKIEDLKQELVSVAAELNQQKEMNIHILRQKDETIESTQMERDSLIKQKAALDARVLAVEQQLEGAVLENKRLSQAKQAFERENYAALKLQAKLQEELQVLKRDNSILLNEKEKVKDVEEEDLLQQLTAKTTAMEHYKAQMEKAMDHYNSKKELLKKSEGEVANLKHALEVQGSELKNVTLEKKLMQMELERIQSNEKKLLNKIASLEAQQSFADKALCEQNTLLNDHKAQGRRASTLEVAGDRFGIKRSKPQSISSDSLDQSSLDDSLNDTRKLSAPESSTPLVRSSERLAAKRHVLQAESLETLYFTPINTRHRSNTGTKPEASAKRNSASSVKRRRTTQVINITMTKKTPGRNEADETFYSLASARSQPNLSSAHKVSTELFNTPKAAESDQLIGLPGYRRSTIHSQATSTFCVGAENEPDGGPEDWMRIAEIQARNKACLPHLKSSYPLEFDSVRNSALIFTDEELRTGDPIETIRRASVMPGQLQDSLTSHRLSYMGQSANMAPSLSRLSTMPGQVNSTLRSPKGSKRAASTLSLHTTSPEKKTRASCFPRPLTPKNRNVSGPAFPHCQTAPSPADRRQSMMFTIDNTPKKDARKDLLKKGLNKLRNSTRKSPGKSLKSPAQSASRRGQENVPTKAGRPAVGGAGRLGSQKSPQVPNKGQRKSPRGPQRAAKSPGITASARKMMSRMKV</sequence>
<dbReference type="GO" id="GO:0005876">
    <property type="term" value="C:spindle microtubule"/>
    <property type="evidence" value="ECO:0007669"/>
    <property type="project" value="TreeGrafter"/>
</dbReference>